<feature type="transmembrane region" description="Helical" evidence="1">
    <location>
        <begin position="88"/>
        <end position="106"/>
    </location>
</feature>
<feature type="transmembrane region" description="Helical" evidence="1">
    <location>
        <begin position="65"/>
        <end position="82"/>
    </location>
</feature>
<evidence type="ECO:0008006" key="5">
    <source>
        <dbReference type="Google" id="ProtNLM"/>
    </source>
</evidence>
<keyword evidence="1" id="KW-0812">Transmembrane</keyword>
<sequence>MTMIVKALVLCFLLLLMMCSALLLRTAMAVQTSSKTAHAIVLLVALLTSRVVVVDLSAKMLPLKVIAYMLLAMFSILFRLWIGATLWIVRLLGVAAVTPVLLKALRVAVQLSWMHVPCFLKLVPALVLTTDALLIVFLGIWWATARFGHPDVAPDL</sequence>
<gene>
    <name evidence="3" type="ORF">PCOR1329_LOCUS78879</name>
</gene>
<dbReference type="EMBL" id="CAUYUJ010021037">
    <property type="protein sequence ID" value="CAK0902190.1"/>
    <property type="molecule type" value="Genomic_DNA"/>
</dbReference>
<evidence type="ECO:0000256" key="2">
    <source>
        <dbReference type="SAM" id="SignalP"/>
    </source>
</evidence>
<reference evidence="3" key="1">
    <citation type="submission" date="2023-10" db="EMBL/GenBank/DDBJ databases">
        <authorList>
            <person name="Chen Y."/>
            <person name="Shah S."/>
            <person name="Dougan E. K."/>
            <person name="Thang M."/>
            <person name="Chan C."/>
        </authorList>
    </citation>
    <scope>NUCLEOTIDE SEQUENCE [LARGE SCALE GENOMIC DNA]</scope>
</reference>
<organism evidence="3 4">
    <name type="scientific">Prorocentrum cordatum</name>
    <dbReference type="NCBI Taxonomy" id="2364126"/>
    <lineage>
        <taxon>Eukaryota</taxon>
        <taxon>Sar</taxon>
        <taxon>Alveolata</taxon>
        <taxon>Dinophyceae</taxon>
        <taxon>Prorocentrales</taxon>
        <taxon>Prorocentraceae</taxon>
        <taxon>Prorocentrum</taxon>
    </lineage>
</organism>
<comment type="caution">
    <text evidence="3">The sequence shown here is derived from an EMBL/GenBank/DDBJ whole genome shotgun (WGS) entry which is preliminary data.</text>
</comment>
<name>A0ABN9XQG5_9DINO</name>
<keyword evidence="1" id="KW-1133">Transmembrane helix</keyword>
<evidence type="ECO:0000313" key="3">
    <source>
        <dbReference type="EMBL" id="CAK0902190.1"/>
    </source>
</evidence>
<feature type="transmembrane region" description="Helical" evidence="1">
    <location>
        <begin position="118"/>
        <end position="142"/>
    </location>
</feature>
<evidence type="ECO:0000313" key="4">
    <source>
        <dbReference type="Proteomes" id="UP001189429"/>
    </source>
</evidence>
<evidence type="ECO:0000256" key="1">
    <source>
        <dbReference type="SAM" id="Phobius"/>
    </source>
</evidence>
<feature type="transmembrane region" description="Helical" evidence="1">
    <location>
        <begin position="39"/>
        <end position="58"/>
    </location>
</feature>
<feature type="signal peptide" evidence="2">
    <location>
        <begin position="1"/>
        <end position="21"/>
    </location>
</feature>
<feature type="chain" id="PRO_5046851270" description="Transmembrane protein 138" evidence="2">
    <location>
        <begin position="22"/>
        <end position="156"/>
    </location>
</feature>
<proteinExistence type="predicted"/>
<keyword evidence="1" id="KW-0472">Membrane</keyword>
<dbReference type="Proteomes" id="UP001189429">
    <property type="component" value="Unassembled WGS sequence"/>
</dbReference>
<accession>A0ABN9XQG5</accession>
<keyword evidence="2" id="KW-0732">Signal</keyword>
<protein>
    <recommendedName>
        <fullName evidence="5">Transmembrane protein 138</fullName>
    </recommendedName>
</protein>
<keyword evidence="4" id="KW-1185">Reference proteome</keyword>